<evidence type="ECO:0000313" key="3">
    <source>
        <dbReference type="Proteomes" id="UP000807716"/>
    </source>
</evidence>
<dbReference type="AlphaFoldDB" id="A0A9P6PRN3"/>
<evidence type="ECO:0000256" key="1">
    <source>
        <dbReference type="SAM" id="MobiDB-lite"/>
    </source>
</evidence>
<dbReference type="OrthoDB" id="2351726at2759"/>
<sequence>MADHASTQLPTHDFNEDNLPTWSDFERWNCPTDFPYPPEPPAPGEPTASKDELVSHPFSQGVPNGLPRDPLEVFRDAKWHGTAIGTILTHSGKLAHFFPAAGLAQAMPHWNNYITKVSTFPGFFLVYNTQTEQTHTSVNIELMLKHIQDAYEGVMTVDIAKVRKSIESMASSIRNRSSREVNKAIFAQSTVVQDDKVAYTTIFYTKLQMKVTTSGKKTYESQSYAINRSKFKVLGPFISANAKKLAEVMGVKPIDEWNRPMTSPTGSQPSCFDLLKEDTTDA</sequence>
<proteinExistence type="predicted"/>
<feature type="region of interest" description="Disordered" evidence="1">
    <location>
        <begin position="259"/>
        <end position="282"/>
    </location>
</feature>
<dbReference type="Proteomes" id="UP000807716">
    <property type="component" value="Unassembled WGS sequence"/>
</dbReference>
<gene>
    <name evidence="2" type="ORF">DFQ27_007954</name>
</gene>
<evidence type="ECO:0000313" key="2">
    <source>
        <dbReference type="EMBL" id="KAG0252612.1"/>
    </source>
</evidence>
<accession>A0A9P6PRN3</accession>
<feature type="compositionally biased region" description="Polar residues" evidence="1">
    <location>
        <begin position="260"/>
        <end position="270"/>
    </location>
</feature>
<feature type="region of interest" description="Disordered" evidence="1">
    <location>
        <begin position="33"/>
        <end position="62"/>
    </location>
</feature>
<keyword evidence="3" id="KW-1185">Reference proteome</keyword>
<organism evidence="2 3">
    <name type="scientific">Actinomortierella ambigua</name>
    <dbReference type="NCBI Taxonomy" id="1343610"/>
    <lineage>
        <taxon>Eukaryota</taxon>
        <taxon>Fungi</taxon>
        <taxon>Fungi incertae sedis</taxon>
        <taxon>Mucoromycota</taxon>
        <taxon>Mortierellomycotina</taxon>
        <taxon>Mortierellomycetes</taxon>
        <taxon>Mortierellales</taxon>
        <taxon>Mortierellaceae</taxon>
        <taxon>Actinomortierella</taxon>
    </lineage>
</organism>
<reference evidence="2" key="1">
    <citation type="journal article" date="2020" name="Fungal Divers.">
        <title>Resolving the Mortierellaceae phylogeny through synthesis of multi-gene phylogenetics and phylogenomics.</title>
        <authorList>
            <person name="Vandepol N."/>
            <person name="Liber J."/>
            <person name="Desiro A."/>
            <person name="Na H."/>
            <person name="Kennedy M."/>
            <person name="Barry K."/>
            <person name="Grigoriev I.V."/>
            <person name="Miller A.N."/>
            <person name="O'Donnell K."/>
            <person name="Stajich J.E."/>
            <person name="Bonito G."/>
        </authorList>
    </citation>
    <scope>NUCLEOTIDE SEQUENCE</scope>
    <source>
        <strain evidence="2">BC1065</strain>
    </source>
</reference>
<dbReference type="EMBL" id="JAAAJB010000647">
    <property type="protein sequence ID" value="KAG0252612.1"/>
    <property type="molecule type" value="Genomic_DNA"/>
</dbReference>
<comment type="caution">
    <text evidence="2">The sequence shown here is derived from an EMBL/GenBank/DDBJ whole genome shotgun (WGS) entry which is preliminary data.</text>
</comment>
<name>A0A9P6PRN3_9FUNG</name>
<protein>
    <submittedName>
        <fullName evidence="2">Uncharacterized protein</fullName>
    </submittedName>
</protein>
<feature type="compositionally biased region" description="Pro residues" evidence="1">
    <location>
        <begin position="34"/>
        <end position="44"/>
    </location>
</feature>